<feature type="region of interest" description="Disordered" evidence="9">
    <location>
        <begin position="229"/>
        <end position="248"/>
    </location>
</feature>
<dbReference type="SFLD" id="SFLDF00027">
    <property type="entry name" value="p-type_atpase"/>
    <property type="match status" value="1"/>
</dbReference>
<dbReference type="InterPro" id="IPR001757">
    <property type="entry name" value="P_typ_ATPase"/>
</dbReference>
<dbReference type="FunFam" id="3.40.1110.10:FF:000061">
    <property type="entry name" value="Potassium-transporting ATPase alpha chain 1"/>
    <property type="match status" value="1"/>
</dbReference>
<feature type="transmembrane region" description="Helical" evidence="10">
    <location>
        <begin position="1060"/>
        <end position="1082"/>
    </location>
</feature>
<dbReference type="Proteomes" id="UP000789375">
    <property type="component" value="Unassembled WGS sequence"/>
</dbReference>
<keyword evidence="7 10" id="KW-1133">Transmembrane helix</keyword>
<dbReference type="InterPro" id="IPR008250">
    <property type="entry name" value="ATPase_P-typ_transduc_dom_A_sf"/>
</dbReference>
<evidence type="ECO:0000256" key="5">
    <source>
        <dbReference type="ARBA" id="ARBA00022840"/>
    </source>
</evidence>
<dbReference type="Pfam" id="PF00689">
    <property type="entry name" value="Cation_ATPase_C"/>
    <property type="match status" value="1"/>
</dbReference>
<sequence length="1110" mass="124204">MSENIKHETEISEEASTSAKKVLPSERRIPAEQNQVKEKEDLKSNEENVDIDEHLYKPEEIAKRYRVDINISKPAESRGLGTDQARKLLEENGPNVLTPPRKRHPILKYFDCLRTLFNILLIVAGILTYIVLAIDPKNNQSNSYLGAILLGVAFLNALIEFYQLQKSAAILESFLNMIPQNCYVLREGQLSQIQASTLVLGDVVFVKMGDKVPADLFIFSATDMKVDNSSLTGESEPQERTKATSTQKNPLEASNLCFNSTLVVSGEGYGIVIRTGDATILGQVAGLTAGEERNESPLAQETDRFVRIIATIATLCAIIFFGISFKIVNVFALNVSFAMAILVAWVPQGLPATVTILLTIAAKRMASQNILVKDLQAVETLGAITLLATDKTGTLTRNQMTVTYIWTSLNIYSPLRNVQSDDVSFDPNAPGIQEIIHIASLCSRAKFDRYDIPFAEREILGDATETGLIRFAAQNVDDYDDIIRSYPKVFEIPFNSETKWALTIHKKKHVSGELTLYIKGAPERVLKLCSTILSGNKAIPLTDEHRQKYDEIYEFMASKGHRVLAFAQLLLPSDQYPENFEFEKEEKNYPLGDYCFVGLCSLEDPPKHGVREAIGTCRKAGIRVIMVTGDHPLTAESIGRKINLIISDTKSLVAKKSGRPIESIRDNEYNAIVIHGEEIDSLSDNDWDNIFQKEEIIFARTSPRHKLEIVKRAQSMGHIVGVTGDGVNDSPALKKADLGISMNLSGSDVSKEAAAMILIDDNFASTVKGIEEGRLIFTNLKKSIQYTLTHITPEVMVSLLYIVVPIPLPLSPILILITDLGYELFIVLTYAWDQPESKKDLMKVRPRKPVTPKSIERVRRIALDRTPTITDQETGRPITPSRFSLFLHSLKKPFTARWWSELLENNDEEVLVDGKLLCWAYLEVGMIETIGAIVAYFAVLNHNGITPYDARQMQNSVTEKGYFTQDAESYINVHGDEITKEIQLRAAAEAQSIVYLSIMIQQMFNLFACKSRHRFPFGRFMFSNHRNFIGVVLGAAFAMCIVYIPPFNVAFVTKYTLNPIFWLIPIGSGVLILVYACIRVLVLLKWHPKRLNAEVLGLDLHPTVYSIEKS</sequence>
<protein>
    <submittedName>
        <fullName evidence="12">16372_t:CDS:1</fullName>
    </submittedName>
</protein>
<feature type="transmembrane region" description="Helical" evidence="10">
    <location>
        <begin position="144"/>
        <end position="162"/>
    </location>
</feature>
<dbReference type="EMBL" id="CAJVPP010003879">
    <property type="protein sequence ID" value="CAG8639182.1"/>
    <property type="molecule type" value="Genomic_DNA"/>
</dbReference>
<feature type="region of interest" description="Disordered" evidence="9">
    <location>
        <begin position="1"/>
        <end position="49"/>
    </location>
</feature>
<dbReference type="InterPro" id="IPR059000">
    <property type="entry name" value="ATPase_P-type_domA"/>
</dbReference>
<feature type="domain" description="Cation-transporting P-type ATPase N-terminal" evidence="11">
    <location>
        <begin position="52"/>
        <end position="133"/>
    </location>
</feature>
<keyword evidence="8 10" id="KW-0472">Membrane</keyword>
<dbReference type="PANTHER" id="PTHR43294">
    <property type="entry name" value="SODIUM/POTASSIUM-TRANSPORTING ATPASE SUBUNIT ALPHA"/>
    <property type="match status" value="1"/>
</dbReference>
<feature type="compositionally biased region" description="Basic and acidic residues" evidence="9">
    <location>
        <begin position="1"/>
        <end position="10"/>
    </location>
</feature>
<dbReference type="GO" id="GO:0005391">
    <property type="term" value="F:P-type sodium:potassium-exchanging transporter activity"/>
    <property type="evidence" value="ECO:0007669"/>
    <property type="project" value="TreeGrafter"/>
</dbReference>
<dbReference type="InterPro" id="IPR036412">
    <property type="entry name" value="HAD-like_sf"/>
</dbReference>
<reference evidence="12" key="1">
    <citation type="submission" date="2021-06" db="EMBL/GenBank/DDBJ databases">
        <authorList>
            <person name="Kallberg Y."/>
            <person name="Tangrot J."/>
            <person name="Rosling A."/>
        </authorList>
    </citation>
    <scope>NUCLEOTIDE SEQUENCE</scope>
    <source>
        <strain evidence="12">87-6 pot B 2015</strain>
    </source>
</reference>
<evidence type="ECO:0000256" key="8">
    <source>
        <dbReference type="ARBA" id="ARBA00023136"/>
    </source>
</evidence>
<feature type="transmembrane region" description="Helical" evidence="10">
    <location>
        <begin position="1028"/>
        <end position="1048"/>
    </location>
</feature>
<dbReference type="NCBIfam" id="TIGR01494">
    <property type="entry name" value="ATPase_P-type"/>
    <property type="match status" value="2"/>
</dbReference>
<feature type="transmembrane region" description="Helical" evidence="10">
    <location>
        <begin position="112"/>
        <end position="132"/>
    </location>
</feature>
<proteinExistence type="predicted"/>
<evidence type="ECO:0000313" key="13">
    <source>
        <dbReference type="Proteomes" id="UP000789375"/>
    </source>
</evidence>
<dbReference type="InterPro" id="IPR044492">
    <property type="entry name" value="P_typ_ATPase_HD_dom"/>
</dbReference>
<keyword evidence="4" id="KW-0547">Nucleotide-binding</keyword>
<evidence type="ECO:0000256" key="6">
    <source>
        <dbReference type="ARBA" id="ARBA00022967"/>
    </source>
</evidence>
<dbReference type="SFLD" id="SFLDS00003">
    <property type="entry name" value="Haloacid_Dehalogenase"/>
    <property type="match status" value="1"/>
</dbReference>
<dbReference type="InterPro" id="IPR023298">
    <property type="entry name" value="ATPase_P-typ_TM_dom_sf"/>
</dbReference>
<dbReference type="GO" id="GO:0005524">
    <property type="term" value="F:ATP binding"/>
    <property type="evidence" value="ECO:0007669"/>
    <property type="project" value="UniProtKB-KW"/>
</dbReference>
<dbReference type="PANTHER" id="PTHR43294:SF21">
    <property type="entry name" value="CATION TRANSPORTING ATPASE"/>
    <property type="match status" value="1"/>
</dbReference>
<name>A0A9N9H0V8_FUNMO</name>
<evidence type="ECO:0000256" key="4">
    <source>
        <dbReference type="ARBA" id="ARBA00022741"/>
    </source>
</evidence>
<dbReference type="SMART" id="SM00831">
    <property type="entry name" value="Cation_ATPase_N"/>
    <property type="match status" value="1"/>
</dbReference>
<dbReference type="SUPFAM" id="SSF81665">
    <property type="entry name" value="Calcium ATPase, transmembrane domain M"/>
    <property type="match status" value="2"/>
</dbReference>
<dbReference type="SUPFAM" id="SSF81660">
    <property type="entry name" value="Metal cation-transporting ATPase, ATP-binding domain N"/>
    <property type="match status" value="1"/>
</dbReference>
<organism evidence="12 13">
    <name type="scientific">Funneliformis mosseae</name>
    <name type="common">Endomycorrhizal fungus</name>
    <name type="synonym">Glomus mosseae</name>
    <dbReference type="NCBI Taxonomy" id="27381"/>
    <lineage>
        <taxon>Eukaryota</taxon>
        <taxon>Fungi</taxon>
        <taxon>Fungi incertae sedis</taxon>
        <taxon>Mucoromycota</taxon>
        <taxon>Glomeromycotina</taxon>
        <taxon>Glomeromycetes</taxon>
        <taxon>Glomerales</taxon>
        <taxon>Glomeraceae</taxon>
        <taxon>Funneliformis</taxon>
    </lineage>
</organism>
<dbReference type="InterPro" id="IPR050510">
    <property type="entry name" value="Cation_transp_ATPase_P-type"/>
</dbReference>
<keyword evidence="5" id="KW-0067">ATP-binding</keyword>
<evidence type="ECO:0000256" key="9">
    <source>
        <dbReference type="SAM" id="MobiDB-lite"/>
    </source>
</evidence>
<feature type="transmembrane region" description="Helical" evidence="10">
    <location>
        <begin position="337"/>
        <end position="361"/>
    </location>
</feature>
<dbReference type="FunFam" id="3.40.50.1000:FF:000083">
    <property type="entry name" value="Sodium/potassium-transporting ATPase subunit alpha"/>
    <property type="match status" value="1"/>
</dbReference>
<evidence type="ECO:0000259" key="11">
    <source>
        <dbReference type="SMART" id="SM00831"/>
    </source>
</evidence>
<comment type="subcellular location">
    <subcellularLocation>
        <location evidence="1">Cell membrane</location>
        <topology evidence="1">Multi-pass membrane protein</topology>
    </subcellularLocation>
</comment>
<feature type="transmembrane region" description="Helical" evidence="10">
    <location>
        <begin position="305"/>
        <end position="325"/>
    </location>
</feature>
<evidence type="ECO:0000256" key="10">
    <source>
        <dbReference type="SAM" id="Phobius"/>
    </source>
</evidence>
<dbReference type="InterPro" id="IPR018303">
    <property type="entry name" value="ATPase_P-typ_P_site"/>
</dbReference>
<keyword evidence="13" id="KW-1185">Reference proteome</keyword>
<dbReference type="PRINTS" id="PR00119">
    <property type="entry name" value="CATATPASE"/>
</dbReference>
<evidence type="ECO:0000256" key="2">
    <source>
        <dbReference type="ARBA" id="ARBA00022475"/>
    </source>
</evidence>
<evidence type="ECO:0000256" key="1">
    <source>
        <dbReference type="ARBA" id="ARBA00004651"/>
    </source>
</evidence>
<dbReference type="GO" id="GO:0016887">
    <property type="term" value="F:ATP hydrolysis activity"/>
    <property type="evidence" value="ECO:0007669"/>
    <property type="project" value="InterPro"/>
</dbReference>
<dbReference type="InterPro" id="IPR023214">
    <property type="entry name" value="HAD_sf"/>
</dbReference>
<dbReference type="GO" id="GO:1990573">
    <property type="term" value="P:potassium ion import across plasma membrane"/>
    <property type="evidence" value="ECO:0007669"/>
    <property type="project" value="TreeGrafter"/>
</dbReference>
<evidence type="ECO:0000256" key="7">
    <source>
        <dbReference type="ARBA" id="ARBA00022989"/>
    </source>
</evidence>
<dbReference type="SUPFAM" id="SSF56784">
    <property type="entry name" value="HAD-like"/>
    <property type="match status" value="1"/>
</dbReference>
<dbReference type="GO" id="GO:0030007">
    <property type="term" value="P:intracellular potassium ion homeostasis"/>
    <property type="evidence" value="ECO:0007669"/>
    <property type="project" value="TreeGrafter"/>
</dbReference>
<dbReference type="InterPro" id="IPR023299">
    <property type="entry name" value="ATPase_P-typ_cyto_dom_N"/>
</dbReference>
<dbReference type="GO" id="GO:0005886">
    <property type="term" value="C:plasma membrane"/>
    <property type="evidence" value="ECO:0007669"/>
    <property type="project" value="UniProtKB-SubCell"/>
</dbReference>
<dbReference type="Pfam" id="PF00690">
    <property type="entry name" value="Cation_ATPase_N"/>
    <property type="match status" value="1"/>
</dbReference>
<dbReference type="PROSITE" id="PS00154">
    <property type="entry name" value="ATPASE_E1_E2"/>
    <property type="match status" value="1"/>
</dbReference>
<dbReference type="Gene3D" id="1.20.1110.10">
    <property type="entry name" value="Calcium-transporting ATPase, transmembrane domain"/>
    <property type="match status" value="2"/>
</dbReference>
<dbReference type="Pfam" id="PF00122">
    <property type="entry name" value="E1-E2_ATPase"/>
    <property type="match status" value="1"/>
</dbReference>
<dbReference type="Gene3D" id="2.70.150.10">
    <property type="entry name" value="Calcium-transporting ATPase, cytoplasmic transduction domain A"/>
    <property type="match status" value="1"/>
</dbReference>
<evidence type="ECO:0000313" key="12">
    <source>
        <dbReference type="EMBL" id="CAG8639182.1"/>
    </source>
</evidence>
<dbReference type="InterPro" id="IPR006068">
    <property type="entry name" value="ATPase_P-typ_cation-transptr_C"/>
</dbReference>
<dbReference type="PRINTS" id="PR00121">
    <property type="entry name" value="NAKATPASE"/>
</dbReference>
<keyword evidence="2" id="KW-1003">Cell membrane</keyword>
<dbReference type="GO" id="GO:0036376">
    <property type="term" value="P:sodium ion export across plasma membrane"/>
    <property type="evidence" value="ECO:0007669"/>
    <property type="project" value="TreeGrafter"/>
</dbReference>
<dbReference type="Pfam" id="PF13246">
    <property type="entry name" value="Cation_ATPase"/>
    <property type="match status" value="1"/>
</dbReference>
<gene>
    <name evidence="12" type="ORF">FMOSSE_LOCUS10895</name>
</gene>
<keyword evidence="6" id="KW-1278">Translocase</keyword>
<keyword evidence="3 10" id="KW-0812">Transmembrane</keyword>
<accession>A0A9N9H0V8</accession>
<dbReference type="SUPFAM" id="SSF81653">
    <property type="entry name" value="Calcium ATPase, transduction domain A"/>
    <property type="match status" value="1"/>
</dbReference>
<evidence type="ECO:0000256" key="3">
    <source>
        <dbReference type="ARBA" id="ARBA00022692"/>
    </source>
</evidence>
<dbReference type="InterPro" id="IPR004014">
    <property type="entry name" value="ATPase_P-typ_cation-transptr_N"/>
</dbReference>
<dbReference type="AlphaFoldDB" id="A0A9N9H0V8"/>
<feature type="compositionally biased region" description="Basic and acidic residues" evidence="9">
    <location>
        <begin position="23"/>
        <end position="49"/>
    </location>
</feature>
<comment type="caution">
    <text evidence="12">The sequence shown here is derived from an EMBL/GenBank/DDBJ whole genome shotgun (WGS) entry which is preliminary data.</text>
</comment>
<dbReference type="Gene3D" id="3.40.50.1000">
    <property type="entry name" value="HAD superfamily/HAD-like"/>
    <property type="match status" value="1"/>
</dbReference>
<dbReference type="FunFam" id="2.70.150.10:FF:000003">
    <property type="entry name" value="Sodium/potassium-transporting ATPase subunit alpha"/>
    <property type="match status" value="1"/>
</dbReference>
<dbReference type="SFLD" id="SFLDG00002">
    <property type="entry name" value="C1.7:_P-type_atpase_like"/>
    <property type="match status" value="1"/>
</dbReference>
<dbReference type="GO" id="GO:1902600">
    <property type="term" value="P:proton transmembrane transport"/>
    <property type="evidence" value="ECO:0007669"/>
    <property type="project" value="TreeGrafter"/>
</dbReference>
<dbReference type="GO" id="GO:0006883">
    <property type="term" value="P:intracellular sodium ion homeostasis"/>
    <property type="evidence" value="ECO:0007669"/>
    <property type="project" value="TreeGrafter"/>
</dbReference>
<dbReference type="Gene3D" id="3.40.1110.10">
    <property type="entry name" value="Calcium-transporting ATPase, cytoplasmic domain N"/>
    <property type="match status" value="1"/>
</dbReference>